<sequence length="73" mass="8050">AFSVSSRNDIIDEITAVVNNATATVSVDGDKLTHTKQMAKQFDEKIREERLKAKAGSKISVVLSKFERSHSQS</sequence>
<gene>
    <name evidence="1" type="ORF">WUBG_18040</name>
</gene>
<dbReference type="EMBL" id="ADBV01019680">
    <property type="protein sequence ID" value="EJW71053.1"/>
    <property type="molecule type" value="Genomic_DNA"/>
</dbReference>
<proteinExistence type="predicted"/>
<accession>J9DN73</accession>
<protein>
    <submittedName>
        <fullName evidence="1">Uncharacterized protein</fullName>
    </submittedName>
</protein>
<dbReference type="Proteomes" id="UP000004810">
    <property type="component" value="Unassembled WGS sequence"/>
</dbReference>
<reference evidence="2" key="1">
    <citation type="submission" date="2012-08" db="EMBL/GenBank/DDBJ databases">
        <title>The Genome Sequence of Wuchereria bancrofti.</title>
        <authorList>
            <person name="Nutman T.B."/>
            <person name="Fink D.L."/>
            <person name="Russ C."/>
            <person name="Young S."/>
            <person name="Zeng Q."/>
            <person name="Koehrsen M."/>
            <person name="Alvarado L."/>
            <person name="Berlin A."/>
            <person name="Chapman S.B."/>
            <person name="Chen Z."/>
            <person name="Freedman E."/>
            <person name="Gellesch M."/>
            <person name="Goldberg J."/>
            <person name="Griggs A."/>
            <person name="Gujja S."/>
            <person name="Heilman E.R."/>
            <person name="Heiman D."/>
            <person name="Hepburn T."/>
            <person name="Howarth C."/>
            <person name="Jen D."/>
            <person name="Larson L."/>
            <person name="Lewis B."/>
            <person name="Mehta T."/>
            <person name="Park D."/>
            <person name="Pearson M."/>
            <person name="Roberts A."/>
            <person name="Saif S."/>
            <person name="Shea T."/>
            <person name="Shenoy N."/>
            <person name="Sisk P."/>
            <person name="Stolte C."/>
            <person name="Sykes S."/>
            <person name="Walk T."/>
            <person name="White J."/>
            <person name="Yandava C."/>
            <person name="Haas B."/>
            <person name="Henn M.R."/>
            <person name="Nusbaum C."/>
            <person name="Birren B."/>
        </authorList>
    </citation>
    <scope>NUCLEOTIDE SEQUENCE [LARGE SCALE GENOMIC DNA]</scope>
    <source>
        <strain evidence="2">NA</strain>
    </source>
</reference>
<feature type="non-terminal residue" evidence="1">
    <location>
        <position position="1"/>
    </location>
</feature>
<evidence type="ECO:0000313" key="1">
    <source>
        <dbReference type="EMBL" id="EJW71053.1"/>
    </source>
</evidence>
<comment type="caution">
    <text evidence="1">The sequence shown here is derived from an EMBL/GenBank/DDBJ whole genome shotgun (WGS) entry which is preliminary data.</text>
</comment>
<feature type="non-terminal residue" evidence="1">
    <location>
        <position position="73"/>
    </location>
</feature>
<name>J9DN73_WUCBA</name>
<dbReference type="AlphaFoldDB" id="J9DN73"/>
<organism evidence="1 2">
    <name type="scientific">Wuchereria bancrofti</name>
    <dbReference type="NCBI Taxonomy" id="6293"/>
    <lineage>
        <taxon>Eukaryota</taxon>
        <taxon>Metazoa</taxon>
        <taxon>Ecdysozoa</taxon>
        <taxon>Nematoda</taxon>
        <taxon>Chromadorea</taxon>
        <taxon>Rhabditida</taxon>
        <taxon>Spirurina</taxon>
        <taxon>Spiruromorpha</taxon>
        <taxon>Filarioidea</taxon>
        <taxon>Onchocercidae</taxon>
        <taxon>Wuchereria</taxon>
    </lineage>
</organism>
<evidence type="ECO:0000313" key="2">
    <source>
        <dbReference type="Proteomes" id="UP000004810"/>
    </source>
</evidence>